<evidence type="ECO:0000256" key="9">
    <source>
        <dbReference type="RuleBase" id="RU361216"/>
    </source>
</evidence>
<evidence type="ECO:0000256" key="1">
    <source>
        <dbReference type="ARBA" id="ARBA00004141"/>
    </source>
</evidence>
<comment type="similarity">
    <text evidence="2 9">Belongs to the dicarboxylate/amino acid:cation symporter (DAACS) (TC 2.A.23) family.</text>
</comment>
<dbReference type="PANTHER" id="PTHR11958:SF17">
    <property type="entry name" value="AMINO ACID TRANSPORTER"/>
    <property type="match status" value="1"/>
</dbReference>
<evidence type="ECO:0000313" key="11">
    <source>
        <dbReference type="WBParaSite" id="HCON_00120880-00002"/>
    </source>
</evidence>
<dbReference type="Gene3D" id="1.10.3860.10">
    <property type="entry name" value="Sodium:dicarboxylate symporter"/>
    <property type="match status" value="1"/>
</dbReference>
<evidence type="ECO:0000256" key="2">
    <source>
        <dbReference type="ARBA" id="ARBA00006148"/>
    </source>
</evidence>
<keyword evidence="3 9" id="KW-0813">Transport</keyword>
<feature type="transmembrane region" description="Helical" evidence="9">
    <location>
        <begin position="12"/>
        <end position="32"/>
    </location>
</feature>
<evidence type="ECO:0000313" key="10">
    <source>
        <dbReference type="Proteomes" id="UP000025227"/>
    </source>
</evidence>
<feature type="transmembrane region" description="Helical" evidence="9">
    <location>
        <begin position="256"/>
        <end position="279"/>
    </location>
</feature>
<feature type="transmembrane region" description="Helical" evidence="9">
    <location>
        <begin position="82"/>
        <end position="106"/>
    </location>
</feature>
<dbReference type="OrthoDB" id="5877963at2759"/>
<reference evidence="11" key="1">
    <citation type="submission" date="2020-12" db="UniProtKB">
        <authorList>
            <consortium name="WormBaseParasite"/>
        </authorList>
    </citation>
    <scope>IDENTIFICATION</scope>
    <source>
        <strain evidence="11">MHco3</strain>
    </source>
</reference>
<dbReference type="AlphaFoldDB" id="A0A7I4YPH2"/>
<dbReference type="GO" id="GO:0015501">
    <property type="term" value="F:glutamate:sodium symporter activity"/>
    <property type="evidence" value="ECO:0007669"/>
    <property type="project" value="TreeGrafter"/>
</dbReference>
<dbReference type="Proteomes" id="UP000025227">
    <property type="component" value="Unplaced"/>
</dbReference>
<evidence type="ECO:0000256" key="6">
    <source>
        <dbReference type="ARBA" id="ARBA00022989"/>
    </source>
</evidence>
<organism evidence="10 11">
    <name type="scientific">Haemonchus contortus</name>
    <name type="common">Barber pole worm</name>
    <dbReference type="NCBI Taxonomy" id="6289"/>
    <lineage>
        <taxon>Eukaryota</taxon>
        <taxon>Metazoa</taxon>
        <taxon>Ecdysozoa</taxon>
        <taxon>Nematoda</taxon>
        <taxon>Chromadorea</taxon>
        <taxon>Rhabditida</taxon>
        <taxon>Rhabditina</taxon>
        <taxon>Rhabditomorpha</taxon>
        <taxon>Strongyloidea</taxon>
        <taxon>Trichostrongylidae</taxon>
        <taxon>Haemonchus</taxon>
    </lineage>
</organism>
<dbReference type="InterPro" id="IPR050746">
    <property type="entry name" value="DAACS"/>
</dbReference>
<evidence type="ECO:0000256" key="5">
    <source>
        <dbReference type="ARBA" id="ARBA00022847"/>
    </source>
</evidence>
<evidence type="ECO:0000256" key="3">
    <source>
        <dbReference type="ARBA" id="ARBA00022448"/>
    </source>
</evidence>
<dbReference type="GO" id="GO:0015175">
    <property type="term" value="F:neutral L-amino acid transmembrane transporter activity"/>
    <property type="evidence" value="ECO:0007669"/>
    <property type="project" value="TreeGrafter"/>
</dbReference>
<evidence type="ECO:0000256" key="4">
    <source>
        <dbReference type="ARBA" id="ARBA00022692"/>
    </source>
</evidence>
<dbReference type="InterPro" id="IPR036458">
    <property type="entry name" value="Na:dicarbo_symporter_sf"/>
</dbReference>
<keyword evidence="10" id="KW-1185">Reference proteome</keyword>
<sequence>MAQNCLNENLLFICIGTSVVLGITLGLALRAFELSSDTVSLLQFPGEIFMRLLKLMILPLVVASLISALAQMDAANSSLMGVVTLIYYLVTVFFATLLGIFLVLTIHPGDPRLAYGLPVVEAHKISALDSILDLIRNMFPDNIVQASFERSRTVHRTNVVARNNVTIQEITKEVSDQRGMNIIGIIVFCIGFGVVSSFYAEKVRVVVDFFVALDKIVMKLMLSVMWFSPFGITSLICGSLLELDDIWIAAGAMSKYVLTILVGLLIHSFITIPALYVVITRKNPIKIFRCMRQAGAVAMGTASSGAALPLSISGMEEEGGIDERVTRFVLPFGANVNMDGCALYEAVAVIFIAQINQVQLRADQIITISITSTIASLGLNAVPAGLVSILLILSTVGLPTTEVPLLFAVDWLLDRIRTALNVIGDGFAASVVEYSLKKHMKDCSPLPTSDIVA</sequence>
<dbReference type="Pfam" id="PF00375">
    <property type="entry name" value="SDF"/>
    <property type="match status" value="1"/>
</dbReference>
<keyword evidence="4 9" id="KW-0812">Transmembrane</keyword>
<feature type="transmembrane region" description="Helical" evidence="9">
    <location>
        <begin position="220"/>
        <end position="241"/>
    </location>
</feature>
<keyword evidence="6 9" id="KW-1133">Transmembrane helix</keyword>
<evidence type="ECO:0000256" key="8">
    <source>
        <dbReference type="ARBA" id="ARBA00023180"/>
    </source>
</evidence>
<accession>A0A7I4YPH2</accession>
<feature type="transmembrane region" description="Helical" evidence="9">
    <location>
        <begin position="365"/>
        <end position="398"/>
    </location>
</feature>
<dbReference type="InterPro" id="IPR018107">
    <property type="entry name" value="Na-dicarboxylate_symporter_CS"/>
</dbReference>
<dbReference type="PANTHER" id="PTHR11958">
    <property type="entry name" value="SODIUM/DICARBOXYLATE SYMPORTER-RELATED"/>
    <property type="match status" value="1"/>
</dbReference>
<feature type="transmembrane region" description="Helical" evidence="9">
    <location>
        <begin position="52"/>
        <end position="70"/>
    </location>
</feature>
<evidence type="ECO:0000256" key="7">
    <source>
        <dbReference type="ARBA" id="ARBA00023136"/>
    </source>
</evidence>
<dbReference type="GO" id="GO:0005886">
    <property type="term" value="C:plasma membrane"/>
    <property type="evidence" value="ECO:0007669"/>
    <property type="project" value="TreeGrafter"/>
</dbReference>
<dbReference type="SUPFAM" id="SSF118215">
    <property type="entry name" value="Proton glutamate symport protein"/>
    <property type="match status" value="1"/>
</dbReference>
<dbReference type="PRINTS" id="PR00173">
    <property type="entry name" value="EDTRNSPORT"/>
</dbReference>
<dbReference type="OMA" id="MIHPGSP"/>
<dbReference type="InterPro" id="IPR001991">
    <property type="entry name" value="Na-dicarboxylate_symporter"/>
</dbReference>
<comment type="subcellular location">
    <subcellularLocation>
        <location evidence="1 9">Membrane</location>
        <topology evidence="1 9">Multi-pass membrane protein</topology>
    </subcellularLocation>
</comment>
<dbReference type="PROSITE" id="PS00713">
    <property type="entry name" value="NA_DICARBOXYL_SYMP_1"/>
    <property type="match status" value="1"/>
</dbReference>
<proteinExistence type="inferred from homology"/>
<name>A0A7I4YPH2_HAECO</name>
<protein>
    <recommendedName>
        <fullName evidence="9">Amino acid transporter</fullName>
    </recommendedName>
</protein>
<keyword evidence="5 9" id="KW-0769">Symport</keyword>
<dbReference type="GO" id="GO:0005313">
    <property type="term" value="F:L-glutamate transmembrane transporter activity"/>
    <property type="evidence" value="ECO:0007669"/>
    <property type="project" value="TreeGrafter"/>
</dbReference>
<keyword evidence="8" id="KW-0325">Glycoprotein</keyword>
<dbReference type="WBParaSite" id="HCON_00120880-00002">
    <property type="protein sequence ID" value="HCON_00120880-00002"/>
    <property type="gene ID" value="HCON_00120880"/>
</dbReference>
<feature type="transmembrane region" description="Helical" evidence="9">
    <location>
        <begin position="182"/>
        <end position="200"/>
    </location>
</feature>
<keyword evidence="7 9" id="KW-0472">Membrane</keyword>